<evidence type="ECO:0000259" key="3">
    <source>
        <dbReference type="Pfam" id="PF08353"/>
    </source>
</evidence>
<reference evidence="4 5" key="1">
    <citation type="submission" date="2014-08" db="EMBL/GenBank/DDBJ databases">
        <title>Comparative genomics reveals surprising divergence of two closely related strains of uncultivated UCYN-A cyanobacteria.</title>
        <authorList>
            <person name="Bombar D."/>
            <person name="Heller P."/>
            <person name="Sanchez-Baracaldo P."/>
            <person name="Carter B.J."/>
            <person name="Zert J.P."/>
        </authorList>
    </citation>
    <scope>NUCLEOTIDE SEQUENCE [LARGE SCALE GENOMIC DNA]</scope>
</reference>
<keyword evidence="1" id="KW-0547">Nucleotide-binding</keyword>
<feature type="active site" evidence="1">
    <location>
        <position position="352"/>
    </location>
</feature>
<protein>
    <recommendedName>
        <fullName evidence="1">Lipid II isoglutaminyl synthase (glutamine-hydrolyzing) subunit MurT</fullName>
        <ecNumber evidence="1">6.3.5.13</ecNumber>
    </recommendedName>
</protein>
<feature type="domain" description="Lipid II isoglutaminyl synthase (glutamine-hydrolyzing) subunit MurT C-terminal" evidence="3">
    <location>
        <begin position="313"/>
        <end position="433"/>
    </location>
</feature>
<dbReference type="Pfam" id="PF08353">
    <property type="entry name" value="MurT_C"/>
    <property type="match status" value="1"/>
</dbReference>
<feature type="binding site" evidence="1">
    <location>
        <position position="216"/>
    </location>
    <ligand>
        <name>Zn(2+)</name>
        <dbReference type="ChEBI" id="CHEBI:29105"/>
    </ligand>
</feature>
<comment type="catalytic activity">
    <reaction evidence="1">
        <text>beta-D-GlcNAc-(1-&gt;4)-Mur2Ac(oyl-L-Ala-gamma-D-Glu-L-Lys-D-Ala-D-Ala)-di-trans,octa-cis-undecaprenyl diphosphate + ATP = beta-D-GlcNAc-(1-&gt;4)-Mur2Ac(oyl-L-Ala-gamma-D-O-P-Glu-L-Lys-D-Ala-D-Ala)-di-trans,octa-cis-undecaprenyl diphosphate + ADP</text>
        <dbReference type="Rhea" id="RHEA:59488"/>
        <dbReference type="ChEBI" id="CHEBI:30616"/>
        <dbReference type="ChEBI" id="CHEBI:60033"/>
        <dbReference type="ChEBI" id="CHEBI:143132"/>
        <dbReference type="ChEBI" id="CHEBI:456216"/>
    </reaction>
</comment>
<dbReference type="InterPro" id="IPR013564">
    <property type="entry name" value="MurT_C"/>
</dbReference>
<dbReference type="EC" id="6.3.5.13" evidence="1"/>
<dbReference type="GO" id="GO:0005524">
    <property type="term" value="F:ATP binding"/>
    <property type="evidence" value="ECO:0007669"/>
    <property type="project" value="UniProtKB-UniRule"/>
</dbReference>
<comment type="catalytic activity">
    <reaction evidence="1">
        <text>beta-D-GlcNAc-(1-&gt;4)-Mur2Ac(oyl-L-Ala-gamma-D-Glu-L-Lys-D-Ala-D-Ala)-di-trans,octa-cis-undecaprenyl diphosphate + L-glutamine + ATP + H2O = beta-D-GlcNAc-(1-&gt;4)-Mur2Ac(oyl-L-Ala-D-isoglutaminyl-L-Lys-D-Ala-D-Ala)-di-trans,octa-cis-undecaprenyl diphosphate + L-glutamate + ADP + phosphate + H(+)</text>
        <dbReference type="Rhea" id="RHEA:57928"/>
        <dbReference type="ChEBI" id="CHEBI:15377"/>
        <dbReference type="ChEBI" id="CHEBI:15378"/>
        <dbReference type="ChEBI" id="CHEBI:29985"/>
        <dbReference type="ChEBI" id="CHEBI:30616"/>
        <dbReference type="ChEBI" id="CHEBI:43474"/>
        <dbReference type="ChEBI" id="CHEBI:58359"/>
        <dbReference type="ChEBI" id="CHEBI:60033"/>
        <dbReference type="ChEBI" id="CHEBI:62233"/>
        <dbReference type="ChEBI" id="CHEBI:456216"/>
        <dbReference type="EC" id="6.3.5.13"/>
    </reaction>
</comment>
<comment type="subunit">
    <text evidence="1">Forms a heterodimer with GatD.</text>
</comment>
<dbReference type="GO" id="GO:0009252">
    <property type="term" value="P:peptidoglycan biosynthetic process"/>
    <property type="evidence" value="ECO:0007669"/>
    <property type="project" value="UniProtKB-UniRule"/>
</dbReference>
<dbReference type="PANTHER" id="PTHR23135:SF7">
    <property type="entry name" value="LIPID II ISOGLUTAMINYL SYNTHASE (GLUTAMINE-HYDROLYZING) SUBUNIT MURT"/>
    <property type="match status" value="1"/>
</dbReference>
<dbReference type="HAMAP" id="MF_02214">
    <property type="entry name" value="Lipid_II_synth_MurT"/>
    <property type="match status" value="1"/>
</dbReference>
<comment type="caution">
    <text evidence="4">The sequence shown here is derived from an EMBL/GenBank/DDBJ whole genome shotgun (WGS) entry which is preliminary data.</text>
</comment>
<comment type="function">
    <text evidence="1">The lipid II isoglutaminyl synthase complex catalyzes the formation of alpha-D-isoglutamine in the cell wall lipid II stem peptide. The MurT subunit catalyzes the ATP-dependent amidation of D-glutamate residue of lipid II, converting it to an isoglutamine residue.</text>
</comment>
<keyword evidence="1" id="KW-0067">ATP-binding</keyword>
<dbReference type="eggNOG" id="COG0769">
    <property type="taxonomic scope" value="Bacteria"/>
</dbReference>
<evidence type="ECO:0000259" key="2">
    <source>
        <dbReference type="Pfam" id="PF08245"/>
    </source>
</evidence>
<dbReference type="GO" id="GO:0140282">
    <property type="term" value="F:carbon-nitrogen ligase activity on lipid II"/>
    <property type="evidence" value="ECO:0007669"/>
    <property type="project" value="UniProtKB-UniRule"/>
</dbReference>
<dbReference type="InterPro" id="IPR036565">
    <property type="entry name" value="Mur-like_cat_sf"/>
</dbReference>
<comment type="similarity">
    <text evidence="1">Belongs to the MurCDEF family. MurT subfamily.</text>
</comment>
<comment type="catalytic activity">
    <reaction evidence="1">
        <text>beta-D-GlcNAc-(1-&gt;4)-Mur2Ac(oyl-L-Ala-gamma-D-O-P-Glu-L-Lys-D-Ala-D-Ala)-di-trans,octa-cis-undecaprenyl diphosphate + NH4(+) = beta-D-GlcNAc-(1-&gt;4)-Mur2Ac(oyl-L-Ala-D-isoglutaminyl-L-Lys-D-Ala-D-Ala)-di-trans,octa-cis-undecaprenyl diphosphate + phosphate + H(+)</text>
        <dbReference type="Rhea" id="RHEA:57932"/>
        <dbReference type="ChEBI" id="CHEBI:15378"/>
        <dbReference type="ChEBI" id="CHEBI:28938"/>
        <dbReference type="ChEBI" id="CHEBI:43474"/>
        <dbReference type="ChEBI" id="CHEBI:62233"/>
        <dbReference type="ChEBI" id="CHEBI:143132"/>
    </reaction>
</comment>
<keyword evidence="1" id="KW-0573">Peptidoglycan synthesis</keyword>
<keyword evidence="1" id="KW-0133">Cell shape</keyword>
<dbReference type="STRING" id="1527444.ucyna2_00343"/>
<dbReference type="GO" id="GO:0008270">
    <property type="term" value="F:zinc ion binding"/>
    <property type="evidence" value="ECO:0007669"/>
    <property type="project" value="UniProtKB-UniRule"/>
</dbReference>
<gene>
    <name evidence="1" type="primary">murT</name>
    <name evidence="4" type="ORF">ucyna2_00343</name>
</gene>
<dbReference type="Gene3D" id="3.40.1190.10">
    <property type="entry name" value="Mur-like, catalytic domain"/>
    <property type="match status" value="1"/>
</dbReference>
<sequence>MLNNIQLALAIGIAKVVTFIVKFFKLGAASVLPGAISLRFYPKTLSELCKQVTEGIIVVIGTNGKTTTSLLLRTILENQGWRVTHNRTGANLLNGLVTALLENTTITGKLVTDFAILEVDENIISLLLKECKPKIIIGLNIFRDQLDRYGEVDSISLAWQKAISSLSPETTIILNADDPTLSHLGQQLFQQTFYFGLSEPEQYLEEIPHAADSIYCPSCGHILSYQGFYLSHLGDFHCPRCNFKKSQLALISKDWPQILVGIYNKYNTLAAGLAARKLGVQFPEICNTIKTFKPAFGRAEELIVDNKKVCILLSKNPVGMNETIKIVNNSKKEKHSSTTLLILNDRIPDGIDISWIWDVDTELLVRLGGNLIVSGDRTYDMALRLKYSQQSLTSQENTINLIVKENLNQAIKMALSLTTEAETLYIIPTYSAMLEVREIIVGRKIL</sequence>
<organism evidence="4 5">
    <name type="scientific">Candidatus Atelocyanobacterium thalassa isolate SIO64986</name>
    <dbReference type="NCBI Taxonomy" id="1527444"/>
    <lineage>
        <taxon>Bacteria</taxon>
        <taxon>Bacillati</taxon>
        <taxon>Cyanobacteriota</taxon>
        <taxon>Cyanophyceae</taxon>
        <taxon>Oscillatoriophycideae</taxon>
        <taxon>Chroococcales</taxon>
        <taxon>Aphanothecaceae</taxon>
        <taxon>Candidatus Atelocyanobacterium</taxon>
        <taxon>Candidatus Atelocyanobacterium thalassae</taxon>
    </lineage>
</organism>
<evidence type="ECO:0000256" key="1">
    <source>
        <dbReference type="HAMAP-Rule" id="MF_02214"/>
    </source>
</evidence>
<feature type="binding site" evidence="1">
    <location>
        <position position="241"/>
    </location>
    <ligand>
        <name>Zn(2+)</name>
        <dbReference type="ChEBI" id="CHEBI:29105"/>
    </ligand>
</feature>
<comment type="pathway">
    <text evidence="1">Cell wall biogenesis; peptidoglycan biosynthesis.</text>
</comment>
<evidence type="ECO:0000313" key="4">
    <source>
        <dbReference type="EMBL" id="KFF41719.1"/>
    </source>
</evidence>
<keyword evidence="1" id="KW-0436">Ligase</keyword>
<dbReference type="PANTHER" id="PTHR23135">
    <property type="entry name" value="MUR LIGASE FAMILY MEMBER"/>
    <property type="match status" value="1"/>
</dbReference>
<feature type="binding site" evidence="1">
    <location>
        <position position="219"/>
    </location>
    <ligand>
        <name>Zn(2+)</name>
        <dbReference type="ChEBI" id="CHEBI:29105"/>
    </ligand>
</feature>
<dbReference type="Pfam" id="PF08245">
    <property type="entry name" value="Mur_ligase_M"/>
    <property type="match status" value="1"/>
</dbReference>
<dbReference type="EMBL" id="JPSP01000003">
    <property type="protein sequence ID" value="KFF41719.1"/>
    <property type="molecule type" value="Genomic_DNA"/>
</dbReference>
<dbReference type="SUPFAM" id="SSF53623">
    <property type="entry name" value="MurD-like peptide ligases, catalytic domain"/>
    <property type="match status" value="1"/>
</dbReference>
<proteinExistence type="inferred from homology"/>
<accession>A0A086CHQ5</accession>
<dbReference type="PATRIC" id="fig|1527444.3.peg.330"/>
<dbReference type="GO" id="GO:0016881">
    <property type="term" value="F:acid-amino acid ligase activity"/>
    <property type="evidence" value="ECO:0007669"/>
    <property type="project" value="InterPro"/>
</dbReference>
<dbReference type="GO" id="GO:0071555">
    <property type="term" value="P:cell wall organization"/>
    <property type="evidence" value="ECO:0007669"/>
    <property type="project" value="UniProtKB-KW"/>
</dbReference>
<keyword evidence="1" id="KW-0862">Zinc</keyword>
<evidence type="ECO:0000313" key="5">
    <source>
        <dbReference type="Proteomes" id="UP000028922"/>
    </source>
</evidence>
<feature type="domain" description="Mur ligase central" evidence="2">
    <location>
        <begin position="61"/>
        <end position="203"/>
    </location>
</feature>
<dbReference type="Proteomes" id="UP000028922">
    <property type="component" value="Unassembled WGS sequence"/>
</dbReference>
<dbReference type="AlphaFoldDB" id="A0A086CHQ5"/>
<dbReference type="InterPro" id="IPR043703">
    <property type="entry name" value="Lipid_II_synth_MurT"/>
</dbReference>
<keyword evidence="1" id="KW-0961">Cell wall biogenesis/degradation</keyword>
<keyword evidence="1" id="KW-0479">Metal-binding</keyword>
<dbReference type="UniPathway" id="UPA00219"/>
<dbReference type="GO" id="GO:0008360">
    <property type="term" value="P:regulation of cell shape"/>
    <property type="evidence" value="ECO:0007669"/>
    <property type="project" value="UniProtKB-KW"/>
</dbReference>
<feature type="binding site" evidence="1">
    <location>
        <position position="238"/>
    </location>
    <ligand>
        <name>Zn(2+)</name>
        <dbReference type="ChEBI" id="CHEBI:29105"/>
    </ligand>
</feature>
<name>A0A086CHQ5_9CHRO</name>
<dbReference type="InterPro" id="IPR013221">
    <property type="entry name" value="Mur_ligase_cen"/>
</dbReference>